<protein>
    <submittedName>
        <fullName evidence="2">Uncharacterized protein</fullName>
    </submittedName>
</protein>
<dbReference type="KEGG" id="bsen:DP114_20620"/>
<feature type="transmembrane region" description="Helical" evidence="1">
    <location>
        <begin position="41"/>
        <end position="63"/>
    </location>
</feature>
<organism evidence="2 3">
    <name type="scientific">Brasilonema sennae CENA114</name>
    <dbReference type="NCBI Taxonomy" id="415709"/>
    <lineage>
        <taxon>Bacteria</taxon>
        <taxon>Bacillati</taxon>
        <taxon>Cyanobacteriota</taxon>
        <taxon>Cyanophyceae</taxon>
        <taxon>Nostocales</taxon>
        <taxon>Scytonemataceae</taxon>
        <taxon>Brasilonema</taxon>
        <taxon>Bromeliae group (in: Brasilonema)</taxon>
    </lineage>
</organism>
<evidence type="ECO:0000313" key="3">
    <source>
        <dbReference type="Proteomes" id="UP000503129"/>
    </source>
</evidence>
<keyword evidence="1" id="KW-0472">Membrane</keyword>
<keyword evidence="3" id="KW-1185">Reference proteome</keyword>
<evidence type="ECO:0000256" key="1">
    <source>
        <dbReference type="SAM" id="Phobius"/>
    </source>
</evidence>
<keyword evidence="1" id="KW-1133">Transmembrane helix</keyword>
<sequence>MTPMLITYLVIIVYLIMASCFFNQWVVFFLADEDMDSQQRFYSTIVLVVATILWPIIVPLAYLELLKFHKKHKNIIDLLINVSEPGSYDE</sequence>
<name>A0A856MIE3_9CYAN</name>
<feature type="transmembrane region" description="Helical" evidence="1">
    <location>
        <begin position="7"/>
        <end position="29"/>
    </location>
</feature>
<dbReference type="EMBL" id="CP030118">
    <property type="protein sequence ID" value="QDL09970.1"/>
    <property type="molecule type" value="Genomic_DNA"/>
</dbReference>
<gene>
    <name evidence="2" type="ORF">DP114_20620</name>
</gene>
<evidence type="ECO:0000313" key="2">
    <source>
        <dbReference type="EMBL" id="QDL09970.1"/>
    </source>
</evidence>
<dbReference type="Proteomes" id="UP000503129">
    <property type="component" value="Chromosome"/>
</dbReference>
<dbReference type="AlphaFoldDB" id="A0A856MIE3"/>
<proteinExistence type="predicted"/>
<accession>A0A856MIE3</accession>
<keyword evidence="1" id="KW-0812">Transmembrane</keyword>
<reference evidence="2 3" key="1">
    <citation type="submission" date="2018-06" db="EMBL/GenBank/DDBJ databases">
        <title>Comparative genomics of Brasilonema spp. strains.</title>
        <authorList>
            <person name="Alvarenga D.O."/>
            <person name="Fiore M.F."/>
            <person name="Varani A.M."/>
        </authorList>
    </citation>
    <scope>NUCLEOTIDE SEQUENCE [LARGE SCALE GENOMIC DNA]</scope>
    <source>
        <strain evidence="2 3">CENA114</strain>
    </source>
</reference>